<dbReference type="Pfam" id="PF12697">
    <property type="entry name" value="Abhydrolase_6"/>
    <property type="match status" value="1"/>
</dbReference>
<dbReference type="InterPro" id="IPR000073">
    <property type="entry name" value="AB_hydrolase_1"/>
</dbReference>
<dbReference type="Gene3D" id="3.40.50.1820">
    <property type="entry name" value="alpha/beta hydrolase"/>
    <property type="match status" value="1"/>
</dbReference>
<protein>
    <submittedName>
        <fullName evidence="2">Alpha/beta fold hydrolase</fullName>
    </submittedName>
</protein>
<dbReference type="GO" id="GO:0016787">
    <property type="term" value="F:hydrolase activity"/>
    <property type="evidence" value="ECO:0007669"/>
    <property type="project" value="UniProtKB-KW"/>
</dbReference>
<reference evidence="2 3" key="1">
    <citation type="submission" date="2020-04" db="EMBL/GenBank/DDBJ databases">
        <title>Genome sequencing of novel species.</title>
        <authorList>
            <person name="Heo J."/>
            <person name="Kim S.-J."/>
            <person name="Kim J.-S."/>
            <person name="Hong S.-B."/>
            <person name="Kwon S.-W."/>
        </authorList>
    </citation>
    <scope>NUCLEOTIDE SEQUENCE [LARGE SCALE GENOMIC DNA]</scope>
    <source>
        <strain evidence="2 3">GN2-R2</strain>
    </source>
</reference>
<keyword evidence="2" id="KW-0378">Hydrolase</keyword>
<gene>
    <name evidence="2" type="ORF">HH212_24955</name>
</gene>
<evidence type="ECO:0000259" key="1">
    <source>
        <dbReference type="Pfam" id="PF12697"/>
    </source>
</evidence>
<dbReference type="InterPro" id="IPR052920">
    <property type="entry name" value="DNA-binding_regulatory"/>
</dbReference>
<organism evidence="2 3">
    <name type="scientific">Massilia forsythiae</name>
    <dbReference type="NCBI Taxonomy" id="2728020"/>
    <lineage>
        <taxon>Bacteria</taxon>
        <taxon>Pseudomonadati</taxon>
        <taxon>Pseudomonadota</taxon>
        <taxon>Betaproteobacteria</taxon>
        <taxon>Burkholderiales</taxon>
        <taxon>Oxalobacteraceae</taxon>
        <taxon>Telluria group</taxon>
        <taxon>Massilia</taxon>
    </lineage>
</organism>
<dbReference type="PANTHER" id="PTHR43358">
    <property type="entry name" value="ALPHA/BETA-HYDROLASE"/>
    <property type="match status" value="1"/>
</dbReference>
<sequence length="314" mass="32447">MQKPPGAIRFTRKRVLLGLSLATLAGAGALWMLGSMLTAVAPRTVTLPPDLGAQAVTLPAGAGQTAVGSFIPGRGRGAVLLLHGNHSDRNQMVGRARFLHAQGYAVLLIDLPGQGASTAAAVTFGVNEAHGVRAALDYLRGRAPGQRIGVIGVSLGAASLVLCRDCPPVDAAVLESLYPTIEEAVRDRLRTYLGALGVPVAIPLLWQLPLRLGIRPAQLRPIERIAALGAPVLIASGSADTYTLLSETERLYGAAAAPKALWVVEGAGHEDLHAFAPTEYERRIGAFLDRYVGAAGGEGGAVAVDAATEAAATL</sequence>
<feature type="domain" description="AB hydrolase-1" evidence="1">
    <location>
        <begin position="79"/>
        <end position="280"/>
    </location>
</feature>
<dbReference type="Proteomes" id="UP000502415">
    <property type="component" value="Chromosome"/>
</dbReference>
<evidence type="ECO:0000313" key="2">
    <source>
        <dbReference type="EMBL" id="QJE02850.1"/>
    </source>
</evidence>
<name>A0A7Z2W149_9BURK</name>
<accession>A0A7Z2W149</accession>
<proteinExistence type="predicted"/>
<dbReference type="KEGG" id="mfy:HH212_24955"/>
<dbReference type="SUPFAM" id="SSF53474">
    <property type="entry name" value="alpha/beta-Hydrolases"/>
    <property type="match status" value="1"/>
</dbReference>
<keyword evidence="3" id="KW-1185">Reference proteome</keyword>
<dbReference type="RefSeq" id="WP_170204931.1">
    <property type="nucleotide sequence ID" value="NZ_CP051685.1"/>
</dbReference>
<dbReference type="EMBL" id="CP051685">
    <property type="protein sequence ID" value="QJE02850.1"/>
    <property type="molecule type" value="Genomic_DNA"/>
</dbReference>
<dbReference type="InterPro" id="IPR029058">
    <property type="entry name" value="AB_hydrolase_fold"/>
</dbReference>
<evidence type="ECO:0000313" key="3">
    <source>
        <dbReference type="Proteomes" id="UP000502415"/>
    </source>
</evidence>
<dbReference type="AlphaFoldDB" id="A0A7Z2W149"/>
<dbReference type="PANTHER" id="PTHR43358:SF4">
    <property type="entry name" value="ALPHA_BETA HYDROLASE FOLD-1 DOMAIN-CONTAINING PROTEIN"/>
    <property type="match status" value="1"/>
</dbReference>